<feature type="region of interest" description="Disordered" evidence="5">
    <location>
        <begin position="880"/>
        <end position="906"/>
    </location>
</feature>
<accession>A0A5K8A0G0</accession>
<proteinExistence type="predicted"/>
<keyword evidence="3" id="KW-0732">Signal</keyword>
<dbReference type="InterPro" id="IPR059100">
    <property type="entry name" value="TSP3_bac"/>
</dbReference>
<reference evidence="6 7" key="1">
    <citation type="submission" date="2019-11" db="EMBL/GenBank/DDBJ databases">
        <title>Comparative genomics of hydrocarbon-degrading Desulfosarcina strains.</title>
        <authorList>
            <person name="Watanabe M."/>
            <person name="Kojima H."/>
            <person name="Fukui M."/>
        </authorList>
    </citation>
    <scope>NUCLEOTIDE SEQUENCE [LARGE SCALE GENOMIC DNA]</scope>
    <source>
        <strain evidence="6 7">28bB2T</strain>
    </source>
</reference>
<keyword evidence="4" id="KW-0106">Calcium</keyword>
<evidence type="ECO:0000313" key="6">
    <source>
        <dbReference type="EMBL" id="BBO85881.1"/>
    </source>
</evidence>
<dbReference type="InterPro" id="IPR013211">
    <property type="entry name" value="LVIVD"/>
</dbReference>
<dbReference type="RefSeq" id="WP_155325349.1">
    <property type="nucleotide sequence ID" value="NZ_AP021876.1"/>
</dbReference>
<dbReference type="SUPFAM" id="SSF69304">
    <property type="entry name" value="Tricorn protease N-terminal domain"/>
    <property type="match status" value="1"/>
</dbReference>
<dbReference type="GO" id="GO:0005509">
    <property type="term" value="F:calcium ion binding"/>
    <property type="evidence" value="ECO:0007669"/>
    <property type="project" value="InterPro"/>
</dbReference>
<comment type="subcellular location">
    <subcellularLocation>
        <location evidence="1">Secreted</location>
    </subcellularLocation>
</comment>
<gene>
    <name evidence="6" type="ORF">DSCO28_64470</name>
</gene>
<evidence type="ECO:0000256" key="2">
    <source>
        <dbReference type="ARBA" id="ARBA00022525"/>
    </source>
</evidence>
<dbReference type="SUPFAM" id="SSF103647">
    <property type="entry name" value="TSP type-3 repeat"/>
    <property type="match status" value="1"/>
</dbReference>
<dbReference type="InterPro" id="IPR028974">
    <property type="entry name" value="TSP_type-3_rpt"/>
</dbReference>
<dbReference type="EMBL" id="AP021876">
    <property type="protein sequence ID" value="BBO85881.1"/>
    <property type="molecule type" value="Genomic_DNA"/>
</dbReference>
<evidence type="ECO:0000256" key="4">
    <source>
        <dbReference type="ARBA" id="ARBA00022837"/>
    </source>
</evidence>
<evidence type="ECO:0000256" key="1">
    <source>
        <dbReference type="ARBA" id="ARBA00004613"/>
    </source>
</evidence>
<sequence>MLFNEMRNHFLCMPKLYFGFYIVIILILLPTVCNGKVFQIEKITDNETHDGGVVIEGNKIAWRGVGDNGKQSILLMELSSGQVENLTDGTITGYFGTPRLSNGQVAWRAYNRDTENPKDTIVFWDGTNVQVIDEFDSGSFPYIGYPPSYGSIEPTLSNGQIAYAKWDGNDYEIFLWDGQEITQITNNETDDYEPQIDNGQISWTGSNSISEPIDVFFWDGSATNNISNMPETNEDSHLQDGRIVYYGFDQAESYMADIFIWDGVESKCLVPILGYDYEPEIGGSLIAWTGWPYGKPHDISVCWIWDEYKLFDLTNSTLSGVDPRTDGFSIAFRAYDGDDWEIYIAKYIEGSFTSSENTGETHGLVKEGELVFIANGSEHLVIADATDKSEMEEIGTLTIPDADDSFDICKKDNYVFLASGDSGVHVVDVSDATTPTLVSTLDTPDEATTISLIDNYLYIGDQTGGLRIVDISDPQSMNEVGVLLLSGSTYGTSINGSYAYVANFSQGMKVVDISTPQSPVEVASYSPSDINVWNVVIEGSYAYLLCLSFGIKILDISDPLNPMEVGSLPLPEGNQTGQFDVPMNMVVAGPHGFVASGSQGVFVIDLSDPYDPQIVERIDTKGYAWSVELDQSYLYVSDGNEGFHIIDISDYFYSVYEDGGDGQDLEWEVYDDDPEGAMIQNVYDYDRDSYVIQFLGDGHDNGYSLLTPTGCQWLKTVAFNIEWSLKYNEFYTVYIELETSAGTRMMVYKPEDTDDLGTDTYIHHGLGTDTMDGQWHTFSRNLTDDIEEAQPDVKILSVNGFYIRGSGKVDNILLFAGQAEGYDFDNDGLTKGQEINAYQTDPTMPDTDGDGINDGDEAIYWGYSWDNDSDLDGEINLLDPDSDNDGFSDGLEIESGTDPSDSLSYPDTELPAVPAITIYVFPFLFSLFVDCHDINPT</sequence>
<evidence type="ECO:0000256" key="3">
    <source>
        <dbReference type="ARBA" id="ARBA00022729"/>
    </source>
</evidence>
<dbReference type="Gene3D" id="2.130.10.10">
    <property type="entry name" value="YVTN repeat-like/Quinoprotein amine dehydrogenase"/>
    <property type="match status" value="1"/>
</dbReference>
<dbReference type="KEGG" id="dov:DSCO28_64470"/>
<dbReference type="Pfam" id="PF08309">
    <property type="entry name" value="LVIVD"/>
    <property type="match status" value="7"/>
</dbReference>
<evidence type="ECO:0000256" key="5">
    <source>
        <dbReference type="SAM" id="MobiDB-lite"/>
    </source>
</evidence>
<dbReference type="Pfam" id="PF18884">
    <property type="entry name" value="TSP3_bac"/>
    <property type="match status" value="3"/>
</dbReference>
<protein>
    <submittedName>
        <fullName evidence="6">Uncharacterized protein</fullName>
    </submittedName>
</protein>
<dbReference type="AlphaFoldDB" id="A0A5K8A0G0"/>
<dbReference type="InterPro" id="IPR015943">
    <property type="entry name" value="WD40/YVTN_repeat-like_dom_sf"/>
</dbReference>
<keyword evidence="2" id="KW-0964">Secreted</keyword>
<dbReference type="Proteomes" id="UP000425960">
    <property type="component" value="Chromosome"/>
</dbReference>
<dbReference type="SUPFAM" id="SSF101908">
    <property type="entry name" value="Putative isomerase YbhE"/>
    <property type="match status" value="1"/>
</dbReference>
<name>A0A5K8A0G0_9BACT</name>
<evidence type="ECO:0000313" key="7">
    <source>
        <dbReference type="Proteomes" id="UP000425960"/>
    </source>
</evidence>
<organism evidence="6 7">
    <name type="scientific">Desulfosarcina ovata subsp. sediminis</name>
    <dbReference type="NCBI Taxonomy" id="885957"/>
    <lineage>
        <taxon>Bacteria</taxon>
        <taxon>Pseudomonadati</taxon>
        <taxon>Thermodesulfobacteriota</taxon>
        <taxon>Desulfobacteria</taxon>
        <taxon>Desulfobacterales</taxon>
        <taxon>Desulfosarcinaceae</taxon>
        <taxon>Desulfosarcina</taxon>
    </lineage>
</organism>